<name>A0A391NWD1_9EUKA</name>
<protein>
    <submittedName>
        <fullName evidence="1">Uncharacterized protein</fullName>
    </submittedName>
</protein>
<proteinExistence type="predicted"/>
<evidence type="ECO:0000313" key="1">
    <source>
        <dbReference type="EMBL" id="GCA65434.1"/>
    </source>
</evidence>
<comment type="caution">
    <text evidence="1">The sequence shown here is derived from an EMBL/GenBank/DDBJ whole genome shotgun (WGS) entry which is preliminary data.</text>
</comment>
<organism evidence="1 2">
    <name type="scientific">Kipferlia bialata</name>
    <dbReference type="NCBI Taxonomy" id="797122"/>
    <lineage>
        <taxon>Eukaryota</taxon>
        <taxon>Metamonada</taxon>
        <taxon>Carpediemonas-like organisms</taxon>
        <taxon>Kipferlia</taxon>
    </lineage>
</organism>
<gene>
    <name evidence="1" type="ORF">KIPB_017123</name>
</gene>
<feature type="non-terminal residue" evidence="1">
    <location>
        <position position="1"/>
    </location>
</feature>
<sequence length="42" mass="4693">VDKDIQRRLGMQGVSVMADEREAITRAAEDFIDTVMLLSALQ</sequence>
<dbReference type="Proteomes" id="UP000265618">
    <property type="component" value="Unassembled WGS sequence"/>
</dbReference>
<dbReference type="EMBL" id="BDIP01011129">
    <property type="protein sequence ID" value="GCA65434.1"/>
    <property type="molecule type" value="Genomic_DNA"/>
</dbReference>
<accession>A0A391NWD1</accession>
<evidence type="ECO:0000313" key="2">
    <source>
        <dbReference type="Proteomes" id="UP000265618"/>
    </source>
</evidence>
<keyword evidence="2" id="KW-1185">Reference proteome</keyword>
<reference evidence="1 2" key="1">
    <citation type="journal article" date="2018" name="PLoS ONE">
        <title>The draft genome of Kipferlia bialata reveals reductive genome evolution in fornicate parasites.</title>
        <authorList>
            <person name="Tanifuji G."/>
            <person name="Takabayashi S."/>
            <person name="Kume K."/>
            <person name="Takagi M."/>
            <person name="Nakayama T."/>
            <person name="Kamikawa R."/>
            <person name="Inagaki Y."/>
            <person name="Hashimoto T."/>
        </authorList>
    </citation>
    <scope>NUCLEOTIDE SEQUENCE [LARGE SCALE GENOMIC DNA]</scope>
    <source>
        <strain evidence="1">NY0173</strain>
    </source>
</reference>
<dbReference type="AlphaFoldDB" id="A0A391NWD1"/>
<feature type="non-terminal residue" evidence="1">
    <location>
        <position position="42"/>
    </location>
</feature>